<evidence type="ECO:0000313" key="12">
    <source>
        <dbReference type="EMBL" id="SUZ89870.1"/>
    </source>
</evidence>
<dbReference type="InterPro" id="IPR034768">
    <property type="entry name" value="4FE4S_WBL"/>
</dbReference>
<keyword evidence="10" id="KW-0804">Transcription</keyword>
<keyword evidence="3" id="KW-0004">4Fe-4S</keyword>
<evidence type="ECO:0000256" key="6">
    <source>
        <dbReference type="ARBA" id="ARBA00023014"/>
    </source>
</evidence>
<evidence type="ECO:0000256" key="9">
    <source>
        <dbReference type="ARBA" id="ARBA00023157"/>
    </source>
</evidence>
<evidence type="ECO:0000256" key="5">
    <source>
        <dbReference type="ARBA" id="ARBA00023004"/>
    </source>
</evidence>
<proteinExistence type="inferred from homology"/>
<dbReference type="GO" id="GO:0003677">
    <property type="term" value="F:DNA binding"/>
    <property type="evidence" value="ECO:0007669"/>
    <property type="project" value="UniProtKB-KW"/>
</dbReference>
<evidence type="ECO:0000256" key="3">
    <source>
        <dbReference type="ARBA" id="ARBA00022485"/>
    </source>
</evidence>
<organism evidence="12">
    <name type="scientific">marine metagenome</name>
    <dbReference type="NCBI Taxonomy" id="408172"/>
    <lineage>
        <taxon>unclassified sequences</taxon>
        <taxon>metagenomes</taxon>
        <taxon>ecological metagenomes</taxon>
    </lineage>
</organism>
<dbReference type="PANTHER" id="PTHR38839">
    <property type="entry name" value="TRANSCRIPTIONAL REGULATOR WHID-RELATED"/>
    <property type="match status" value="1"/>
</dbReference>
<evidence type="ECO:0000256" key="8">
    <source>
        <dbReference type="ARBA" id="ARBA00023125"/>
    </source>
</evidence>
<evidence type="ECO:0000256" key="10">
    <source>
        <dbReference type="ARBA" id="ARBA00023163"/>
    </source>
</evidence>
<dbReference type="AlphaFoldDB" id="A0A381RDW6"/>
<evidence type="ECO:0000256" key="1">
    <source>
        <dbReference type="ARBA" id="ARBA00001966"/>
    </source>
</evidence>
<dbReference type="GO" id="GO:0047134">
    <property type="term" value="F:protein-disulfide reductase [NAD(P)H] activity"/>
    <property type="evidence" value="ECO:0007669"/>
    <property type="project" value="TreeGrafter"/>
</dbReference>
<dbReference type="EMBL" id="UINC01001846">
    <property type="protein sequence ID" value="SUZ89870.1"/>
    <property type="molecule type" value="Genomic_DNA"/>
</dbReference>
<evidence type="ECO:0000256" key="7">
    <source>
        <dbReference type="ARBA" id="ARBA00023015"/>
    </source>
</evidence>
<dbReference type="GO" id="GO:0045454">
    <property type="term" value="P:cell redox homeostasis"/>
    <property type="evidence" value="ECO:0007669"/>
    <property type="project" value="TreeGrafter"/>
</dbReference>
<dbReference type="Pfam" id="PF02467">
    <property type="entry name" value="Whib"/>
    <property type="match status" value="1"/>
</dbReference>
<keyword evidence="4" id="KW-0479">Metal-binding</keyword>
<feature type="domain" description="4Fe-4S Wbl-type" evidence="11">
    <location>
        <begin position="1"/>
        <end position="44"/>
    </location>
</feature>
<keyword evidence="8" id="KW-0238">DNA-binding</keyword>
<evidence type="ECO:0000256" key="4">
    <source>
        <dbReference type="ARBA" id="ARBA00022723"/>
    </source>
</evidence>
<evidence type="ECO:0000259" key="11">
    <source>
        <dbReference type="PROSITE" id="PS51674"/>
    </source>
</evidence>
<dbReference type="GO" id="GO:0051539">
    <property type="term" value="F:4 iron, 4 sulfur cluster binding"/>
    <property type="evidence" value="ECO:0007669"/>
    <property type="project" value="UniProtKB-KW"/>
</dbReference>
<reference evidence="12" key="1">
    <citation type="submission" date="2018-05" db="EMBL/GenBank/DDBJ databases">
        <authorList>
            <person name="Lanie J.A."/>
            <person name="Ng W.-L."/>
            <person name="Kazmierczak K.M."/>
            <person name="Andrzejewski T.M."/>
            <person name="Davidsen T.M."/>
            <person name="Wayne K.J."/>
            <person name="Tettelin H."/>
            <person name="Glass J.I."/>
            <person name="Rusch D."/>
            <person name="Podicherti R."/>
            <person name="Tsui H.-C.T."/>
            <person name="Winkler M.E."/>
        </authorList>
    </citation>
    <scope>NUCLEOTIDE SEQUENCE</scope>
</reference>
<sequence>MVREHRAKAICDLCAVRGQCLKFAVERREAHGIWGGTSESERRVLIGATG</sequence>
<dbReference type="GO" id="GO:0045892">
    <property type="term" value="P:negative regulation of DNA-templated transcription"/>
    <property type="evidence" value="ECO:0007669"/>
    <property type="project" value="TreeGrafter"/>
</dbReference>
<keyword evidence="7" id="KW-0805">Transcription regulation</keyword>
<protein>
    <recommendedName>
        <fullName evidence="11">4Fe-4S Wbl-type domain-containing protein</fullName>
    </recommendedName>
</protein>
<name>A0A381RDW6_9ZZZZ</name>
<accession>A0A381RDW6</accession>
<keyword evidence="5" id="KW-0408">Iron</keyword>
<dbReference type="InterPro" id="IPR003482">
    <property type="entry name" value="Whib"/>
</dbReference>
<gene>
    <name evidence="12" type="ORF">METZ01_LOCUS42724</name>
</gene>
<keyword evidence="9" id="KW-1015">Disulfide bond</keyword>
<evidence type="ECO:0000256" key="2">
    <source>
        <dbReference type="ARBA" id="ARBA00006597"/>
    </source>
</evidence>
<keyword evidence="6" id="KW-0411">Iron-sulfur</keyword>
<dbReference type="GO" id="GO:0046872">
    <property type="term" value="F:metal ion binding"/>
    <property type="evidence" value="ECO:0007669"/>
    <property type="project" value="UniProtKB-KW"/>
</dbReference>
<comment type="similarity">
    <text evidence="2">Belongs to the WhiB family.</text>
</comment>
<comment type="cofactor">
    <cofactor evidence="1">
        <name>[4Fe-4S] cluster</name>
        <dbReference type="ChEBI" id="CHEBI:49883"/>
    </cofactor>
</comment>
<dbReference type="PROSITE" id="PS51674">
    <property type="entry name" value="4FE4S_WBL"/>
    <property type="match status" value="1"/>
</dbReference>